<protein>
    <recommendedName>
        <fullName evidence="3">GxxExxY protein</fullName>
    </recommendedName>
</protein>
<sequence length="133" mass="15302">MVADKFLPMVGKIIRHARRVQRELGPGHAEMVYHRALLHELRSNGETVQYQPRLKVQYNGQVVGEVIPDLVLRKGPVAVLVECKTAERFEQADFDQLRRYLRVYQGEAMGLLLGFGGKRLEFRRVMVEKALKS</sequence>
<evidence type="ECO:0000313" key="2">
    <source>
        <dbReference type="Proteomes" id="UP000050514"/>
    </source>
</evidence>
<accession>A0A0P6Y4Y1</accession>
<gene>
    <name evidence="1" type="ORF">AC812_04870</name>
</gene>
<proteinExistence type="predicted"/>
<comment type="caution">
    <text evidence="1">The sequence shown here is derived from an EMBL/GenBank/DDBJ whole genome shotgun (WGS) entry which is preliminary data.</text>
</comment>
<dbReference type="Pfam" id="PF13366">
    <property type="entry name" value="PDDEXK_3"/>
    <property type="match status" value="1"/>
</dbReference>
<evidence type="ECO:0008006" key="3">
    <source>
        <dbReference type="Google" id="ProtNLM"/>
    </source>
</evidence>
<dbReference type="AlphaFoldDB" id="A0A0P6Y4Y1"/>
<dbReference type="InterPro" id="IPR026350">
    <property type="entry name" value="GxxExxY"/>
</dbReference>
<dbReference type="RefSeq" id="WP_061919779.1">
    <property type="nucleotide sequence ID" value="NZ_DF967971.1"/>
</dbReference>
<dbReference type="Proteomes" id="UP000050514">
    <property type="component" value="Unassembled WGS sequence"/>
</dbReference>
<keyword evidence="2" id="KW-1185">Reference proteome</keyword>
<dbReference type="STRING" id="360411.AC812_04870"/>
<dbReference type="NCBIfam" id="TIGR04256">
    <property type="entry name" value="GxxExxY"/>
    <property type="match status" value="1"/>
</dbReference>
<evidence type="ECO:0000313" key="1">
    <source>
        <dbReference type="EMBL" id="KPL76656.1"/>
    </source>
</evidence>
<dbReference type="OrthoDB" id="9798792at2"/>
<name>A0A0P6Y4Y1_9CHLR</name>
<dbReference type="EMBL" id="LGHJ01000011">
    <property type="protein sequence ID" value="KPL76656.1"/>
    <property type="molecule type" value="Genomic_DNA"/>
</dbReference>
<organism evidence="1 2">
    <name type="scientific">Bellilinea caldifistulae</name>
    <dbReference type="NCBI Taxonomy" id="360411"/>
    <lineage>
        <taxon>Bacteria</taxon>
        <taxon>Bacillati</taxon>
        <taxon>Chloroflexota</taxon>
        <taxon>Anaerolineae</taxon>
        <taxon>Anaerolineales</taxon>
        <taxon>Anaerolineaceae</taxon>
        <taxon>Bellilinea</taxon>
    </lineage>
</organism>
<reference evidence="1 2" key="1">
    <citation type="submission" date="2015-07" db="EMBL/GenBank/DDBJ databases">
        <title>Draft genome of Bellilinea caldifistulae DSM 17877.</title>
        <authorList>
            <person name="Hemp J."/>
            <person name="Ward L.M."/>
            <person name="Pace L.A."/>
            <person name="Fischer W.W."/>
        </authorList>
    </citation>
    <scope>NUCLEOTIDE SEQUENCE [LARGE SCALE GENOMIC DNA]</scope>
    <source>
        <strain evidence="1 2">GOMI-1</strain>
    </source>
</reference>